<name>A0A933I7I0_UNCT6</name>
<reference evidence="8" key="1">
    <citation type="submission" date="2020-07" db="EMBL/GenBank/DDBJ databases">
        <title>Huge and variable diversity of episymbiotic CPR bacteria and DPANN archaea in groundwater ecosystems.</title>
        <authorList>
            <person name="He C.Y."/>
            <person name="Keren R."/>
            <person name="Whittaker M."/>
            <person name="Farag I.F."/>
            <person name="Doudna J."/>
            <person name="Cate J.H.D."/>
            <person name="Banfield J.F."/>
        </authorList>
    </citation>
    <scope>NUCLEOTIDE SEQUENCE</scope>
    <source>
        <strain evidence="8">NC_groundwater_1520_Pr4_B-0.1um_53_5</strain>
    </source>
</reference>
<evidence type="ECO:0000313" key="8">
    <source>
        <dbReference type="EMBL" id="MBI4726052.1"/>
    </source>
</evidence>
<comment type="caution">
    <text evidence="8">The sequence shown here is derived from an EMBL/GenBank/DDBJ whole genome shotgun (WGS) entry which is preliminary data.</text>
</comment>
<evidence type="ECO:0000259" key="7">
    <source>
        <dbReference type="PROSITE" id="PS52029"/>
    </source>
</evidence>
<dbReference type="AlphaFoldDB" id="A0A933I7I0"/>
<organism evidence="8 9">
    <name type="scientific">candidate division TA06 bacterium</name>
    <dbReference type="NCBI Taxonomy" id="2250710"/>
    <lineage>
        <taxon>Bacteria</taxon>
        <taxon>Bacteria division TA06</taxon>
    </lineage>
</organism>
<dbReference type="PROSITE" id="PS52029">
    <property type="entry name" value="LD_TPASE"/>
    <property type="match status" value="1"/>
</dbReference>
<dbReference type="GO" id="GO:0016740">
    <property type="term" value="F:transferase activity"/>
    <property type="evidence" value="ECO:0007669"/>
    <property type="project" value="UniProtKB-KW"/>
</dbReference>
<accession>A0A933I7I0</accession>
<dbReference type="Pfam" id="PF03734">
    <property type="entry name" value="YkuD"/>
    <property type="match status" value="1"/>
</dbReference>
<dbReference type="PANTHER" id="PTHR36699:SF1">
    <property type="entry name" value="L,D-TRANSPEPTIDASE YAFK-RELATED"/>
    <property type="match status" value="1"/>
</dbReference>
<dbReference type="InterPro" id="IPR005490">
    <property type="entry name" value="LD_TPept_cat_dom"/>
</dbReference>
<keyword evidence="3 6" id="KW-0133">Cell shape</keyword>
<evidence type="ECO:0000256" key="4">
    <source>
        <dbReference type="ARBA" id="ARBA00022984"/>
    </source>
</evidence>
<comment type="pathway">
    <text evidence="1 6">Cell wall biogenesis; peptidoglycan biosynthesis.</text>
</comment>
<evidence type="ECO:0000256" key="2">
    <source>
        <dbReference type="ARBA" id="ARBA00022679"/>
    </source>
</evidence>
<dbReference type="GO" id="GO:0008360">
    <property type="term" value="P:regulation of cell shape"/>
    <property type="evidence" value="ECO:0007669"/>
    <property type="project" value="UniProtKB-UniRule"/>
</dbReference>
<evidence type="ECO:0000313" key="9">
    <source>
        <dbReference type="Proteomes" id="UP000736328"/>
    </source>
</evidence>
<dbReference type="SUPFAM" id="SSF141523">
    <property type="entry name" value="L,D-transpeptidase catalytic domain-like"/>
    <property type="match status" value="1"/>
</dbReference>
<evidence type="ECO:0000256" key="5">
    <source>
        <dbReference type="ARBA" id="ARBA00023316"/>
    </source>
</evidence>
<feature type="active site" description="Proton donor/acceptor" evidence="6">
    <location>
        <position position="122"/>
    </location>
</feature>
<gene>
    <name evidence="8" type="ORF">HY768_02305</name>
</gene>
<keyword evidence="2" id="KW-0808">Transferase</keyword>
<protein>
    <submittedName>
        <fullName evidence="8">L,D-transpeptidase family protein</fullName>
    </submittedName>
</protein>
<sequence length="219" mass="24874">MRQAYTQKEQGIKELFAGHKLSYPPKQIFLRVFKQEMLLELWVAETPGQAMALLKEYPVCASSGDPGPKRKRGDGQVPEGFYQINHFNPHSNFHLSLGLDYPNRSDRLFGDRNDPGSAIYIHGDCVTIGCIPITDEGIKELYLIALEAKANGQQAIPVHLFPCRMNGTSYQALLAETRESLKLPEFWANLKQGYDIFELNKIVPKVQVDRMGKYLFNQQ</sequence>
<dbReference type="EMBL" id="JACQXR010000027">
    <property type="protein sequence ID" value="MBI4726052.1"/>
    <property type="molecule type" value="Genomic_DNA"/>
</dbReference>
<proteinExistence type="predicted"/>
<evidence type="ECO:0000256" key="1">
    <source>
        <dbReference type="ARBA" id="ARBA00004752"/>
    </source>
</evidence>
<evidence type="ECO:0000256" key="6">
    <source>
        <dbReference type="PROSITE-ProRule" id="PRU01373"/>
    </source>
</evidence>
<evidence type="ECO:0000256" key="3">
    <source>
        <dbReference type="ARBA" id="ARBA00022960"/>
    </source>
</evidence>
<keyword evidence="5 6" id="KW-0961">Cell wall biogenesis/degradation</keyword>
<dbReference type="GO" id="GO:0071555">
    <property type="term" value="P:cell wall organization"/>
    <property type="evidence" value="ECO:0007669"/>
    <property type="project" value="UniProtKB-UniRule"/>
</dbReference>
<feature type="domain" description="L,D-TPase catalytic" evidence="7">
    <location>
        <begin position="28"/>
        <end position="161"/>
    </location>
</feature>
<dbReference type="CDD" id="cd16913">
    <property type="entry name" value="YkuD_like"/>
    <property type="match status" value="1"/>
</dbReference>
<dbReference type="GO" id="GO:0009252">
    <property type="term" value="P:peptidoglycan biosynthetic process"/>
    <property type="evidence" value="ECO:0007669"/>
    <property type="project" value="UniProtKB-KW"/>
</dbReference>
<dbReference type="InterPro" id="IPR038063">
    <property type="entry name" value="Transpep_catalytic_dom"/>
</dbReference>
<feature type="active site" description="Nucleophile" evidence="6">
    <location>
        <position position="130"/>
    </location>
</feature>
<dbReference type="PANTHER" id="PTHR36699">
    <property type="entry name" value="LD-TRANSPEPTIDASE"/>
    <property type="match status" value="1"/>
</dbReference>
<keyword evidence="4 6" id="KW-0573">Peptidoglycan synthesis</keyword>
<dbReference type="Proteomes" id="UP000736328">
    <property type="component" value="Unassembled WGS sequence"/>
</dbReference>